<evidence type="ECO:0000256" key="2">
    <source>
        <dbReference type="ARBA" id="ARBA00022475"/>
    </source>
</evidence>
<keyword evidence="3 6" id="KW-0812">Transmembrane</keyword>
<keyword evidence="2" id="KW-1003">Cell membrane</keyword>
<dbReference type="EMBL" id="VSSQ01037568">
    <property type="protein sequence ID" value="MPM90289.1"/>
    <property type="molecule type" value="Genomic_DNA"/>
</dbReference>
<sequence length="85" mass="9707">MIVFFMLVLMAVLALLAVYLVRRPNIWDSVLAANVATNLVSIIIVLYSIYTDSAMYMDVTIIFALMGFIGSLFTMRYIYRKGDLR</sequence>
<evidence type="ECO:0000256" key="5">
    <source>
        <dbReference type="ARBA" id="ARBA00023136"/>
    </source>
</evidence>
<feature type="transmembrane region" description="Helical" evidence="6">
    <location>
        <begin position="56"/>
        <end position="79"/>
    </location>
</feature>
<proteinExistence type="predicted"/>
<dbReference type="GO" id="GO:0015075">
    <property type="term" value="F:monoatomic ion transmembrane transporter activity"/>
    <property type="evidence" value="ECO:0007669"/>
    <property type="project" value="InterPro"/>
</dbReference>
<dbReference type="GO" id="GO:0005886">
    <property type="term" value="C:plasma membrane"/>
    <property type="evidence" value="ECO:0007669"/>
    <property type="project" value="UniProtKB-SubCell"/>
</dbReference>
<dbReference type="InterPro" id="IPR007208">
    <property type="entry name" value="MrpF/PhaF-like"/>
</dbReference>
<comment type="caution">
    <text evidence="7">The sequence shown here is derived from an EMBL/GenBank/DDBJ whole genome shotgun (WGS) entry which is preliminary data.</text>
</comment>
<keyword evidence="5 6" id="KW-0472">Membrane</keyword>
<accession>A0A645DLW6</accession>
<reference evidence="7" key="1">
    <citation type="submission" date="2019-08" db="EMBL/GenBank/DDBJ databases">
        <authorList>
            <person name="Kucharzyk K."/>
            <person name="Murdoch R.W."/>
            <person name="Higgins S."/>
            <person name="Loffler F."/>
        </authorList>
    </citation>
    <scope>NUCLEOTIDE SEQUENCE</scope>
</reference>
<comment type="subcellular location">
    <subcellularLocation>
        <location evidence="1">Cell membrane</location>
        <topology evidence="1">Multi-pass membrane protein</topology>
    </subcellularLocation>
</comment>
<feature type="transmembrane region" description="Helical" evidence="6">
    <location>
        <begin position="6"/>
        <end position="22"/>
    </location>
</feature>
<evidence type="ECO:0000256" key="6">
    <source>
        <dbReference type="SAM" id="Phobius"/>
    </source>
</evidence>
<dbReference type="AlphaFoldDB" id="A0A645DLW6"/>
<dbReference type="Pfam" id="PF04066">
    <property type="entry name" value="MrpF_PhaF"/>
    <property type="match status" value="1"/>
</dbReference>
<name>A0A645DLW6_9ZZZZ</name>
<evidence type="ECO:0000256" key="4">
    <source>
        <dbReference type="ARBA" id="ARBA00022989"/>
    </source>
</evidence>
<feature type="transmembrane region" description="Helical" evidence="6">
    <location>
        <begin position="29"/>
        <end position="50"/>
    </location>
</feature>
<organism evidence="7">
    <name type="scientific">bioreactor metagenome</name>
    <dbReference type="NCBI Taxonomy" id="1076179"/>
    <lineage>
        <taxon>unclassified sequences</taxon>
        <taxon>metagenomes</taxon>
        <taxon>ecological metagenomes</taxon>
    </lineage>
</organism>
<evidence type="ECO:0000313" key="7">
    <source>
        <dbReference type="EMBL" id="MPM90289.1"/>
    </source>
</evidence>
<gene>
    <name evidence="7" type="ORF">SDC9_137410</name>
</gene>
<evidence type="ECO:0000256" key="3">
    <source>
        <dbReference type="ARBA" id="ARBA00022692"/>
    </source>
</evidence>
<keyword evidence="4 6" id="KW-1133">Transmembrane helix</keyword>
<protein>
    <recommendedName>
        <fullName evidence="8">Na(+)/H(+) antiporter subunit F</fullName>
    </recommendedName>
</protein>
<evidence type="ECO:0008006" key="8">
    <source>
        <dbReference type="Google" id="ProtNLM"/>
    </source>
</evidence>
<evidence type="ECO:0000256" key="1">
    <source>
        <dbReference type="ARBA" id="ARBA00004651"/>
    </source>
</evidence>